<name>A0A317WLH0_9EURO</name>
<protein>
    <submittedName>
        <fullName evidence="1">Uncharacterized protein</fullName>
    </submittedName>
</protein>
<dbReference type="EMBL" id="MSFL01000009">
    <property type="protein sequence ID" value="PWY85070.1"/>
    <property type="molecule type" value="Genomic_DNA"/>
</dbReference>
<organism evidence="1 2">
    <name type="scientific">Aspergillus heteromorphus CBS 117.55</name>
    <dbReference type="NCBI Taxonomy" id="1448321"/>
    <lineage>
        <taxon>Eukaryota</taxon>
        <taxon>Fungi</taxon>
        <taxon>Dikarya</taxon>
        <taxon>Ascomycota</taxon>
        <taxon>Pezizomycotina</taxon>
        <taxon>Eurotiomycetes</taxon>
        <taxon>Eurotiomycetidae</taxon>
        <taxon>Eurotiales</taxon>
        <taxon>Aspergillaceae</taxon>
        <taxon>Aspergillus</taxon>
        <taxon>Aspergillus subgen. Circumdati</taxon>
    </lineage>
</organism>
<dbReference type="AlphaFoldDB" id="A0A317WLH0"/>
<proteinExistence type="predicted"/>
<dbReference type="GeneID" id="37068799"/>
<comment type="caution">
    <text evidence="1">The sequence shown here is derived from an EMBL/GenBank/DDBJ whole genome shotgun (WGS) entry which is preliminary data.</text>
</comment>
<dbReference type="RefSeq" id="XP_025400412.1">
    <property type="nucleotide sequence ID" value="XM_025546562.1"/>
</dbReference>
<evidence type="ECO:0000313" key="2">
    <source>
        <dbReference type="Proteomes" id="UP000247233"/>
    </source>
</evidence>
<dbReference type="Proteomes" id="UP000247233">
    <property type="component" value="Unassembled WGS sequence"/>
</dbReference>
<dbReference type="STRING" id="1448321.A0A317WLH0"/>
<evidence type="ECO:0000313" key="1">
    <source>
        <dbReference type="EMBL" id="PWY85070.1"/>
    </source>
</evidence>
<accession>A0A317WLH0</accession>
<sequence length="126" mass="14857">MVRPNLIKVQVAHVDIIEELMDDTLAFLFGHSVHNLKKQRAGIRDNIEQDFASALFYAHKLIQRVCAWVRELRNEERVIATGYYCFTLEQYFLHVGNEPRIWKKLREDVAVLKGRAPSYEQLRNLM</sequence>
<gene>
    <name evidence="1" type="ORF">BO70DRAFT_395741</name>
</gene>
<reference evidence="1 2" key="1">
    <citation type="submission" date="2016-12" db="EMBL/GenBank/DDBJ databases">
        <title>The genomes of Aspergillus section Nigri reveals drivers in fungal speciation.</title>
        <authorList>
            <consortium name="DOE Joint Genome Institute"/>
            <person name="Vesth T.C."/>
            <person name="Nybo J."/>
            <person name="Theobald S."/>
            <person name="Brandl J."/>
            <person name="Frisvad J.C."/>
            <person name="Nielsen K.F."/>
            <person name="Lyhne E.K."/>
            <person name="Kogle M.E."/>
            <person name="Kuo A."/>
            <person name="Riley R."/>
            <person name="Clum A."/>
            <person name="Nolan M."/>
            <person name="Lipzen A."/>
            <person name="Salamov A."/>
            <person name="Henrissat B."/>
            <person name="Wiebenga A."/>
            <person name="De Vries R.P."/>
            <person name="Grigoriev I.V."/>
            <person name="Mortensen U.H."/>
            <person name="Andersen M.R."/>
            <person name="Baker S.E."/>
        </authorList>
    </citation>
    <scope>NUCLEOTIDE SEQUENCE [LARGE SCALE GENOMIC DNA]</scope>
    <source>
        <strain evidence="1 2">CBS 117.55</strain>
    </source>
</reference>
<keyword evidence="2" id="KW-1185">Reference proteome</keyword>
<dbReference type="VEuPathDB" id="FungiDB:BO70DRAFT_395741"/>